<reference evidence="1 2" key="1">
    <citation type="submission" date="2016-08" db="EMBL/GenBank/DDBJ databases">
        <authorList>
            <person name="Seilhamer J.J."/>
        </authorList>
    </citation>
    <scope>NUCLEOTIDE SEQUENCE [LARGE SCALE GENOMIC DNA]</scope>
    <source>
        <strain evidence="1 2">ANC 4874</strain>
    </source>
</reference>
<dbReference type="GO" id="GO:0003723">
    <property type="term" value="F:RNA binding"/>
    <property type="evidence" value="ECO:0007669"/>
    <property type="project" value="InterPro"/>
</dbReference>
<dbReference type="SUPFAM" id="SSF55895">
    <property type="entry name" value="Ribonuclease Rh-like"/>
    <property type="match status" value="1"/>
</dbReference>
<proteinExistence type="predicted"/>
<organism evidence="1 2">
    <name type="scientific">Acinetobacter albensis</name>
    <dbReference type="NCBI Taxonomy" id="1673609"/>
    <lineage>
        <taxon>Bacteria</taxon>
        <taxon>Pseudomonadati</taxon>
        <taxon>Pseudomonadota</taxon>
        <taxon>Gammaproteobacteria</taxon>
        <taxon>Moraxellales</taxon>
        <taxon>Moraxellaceae</taxon>
        <taxon>Acinetobacter</taxon>
    </lineage>
</organism>
<dbReference type="Gene3D" id="3.90.730.10">
    <property type="entry name" value="Ribonuclease T2-like"/>
    <property type="match status" value="1"/>
</dbReference>
<dbReference type="OrthoDB" id="6656643at2"/>
<evidence type="ECO:0000313" key="1">
    <source>
        <dbReference type="EMBL" id="SCC71383.1"/>
    </source>
</evidence>
<dbReference type="EMBL" id="FMBK01000004">
    <property type="protein sequence ID" value="SCC71383.1"/>
    <property type="molecule type" value="Genomic_DNA"/>
</dbReference>
<evidence type="ECO:0000313" key="2">
    <source>
        <dbReference type="Proteomes" id="UP000243661"/>
    </source>
</evidence>
<protein>
    <submittedName>
        <fullName evidence="1">Ribonuclease T2</fullName>
    </submittedName>
</protein>
<dbReference type="AlphaFoldDB" id="A0A1C4GU61"/>
<dbReference type="InterPro" id="IPR036430">
    <property type="entry name" value="RNase_T2-like_sf"/>
</dbReference>
<dbReference type="GO" id="GO:0033897">
    <property type="term" value="F:ribonuclease T2 activity"/>
    <property type="evidence" value="ECO:0007669"/>
    <property type="project" value="InterPro"/>
</dbReference>
<sequence>MIFFEYMPALKKWAAFGLSGVGLILITPRIYAAPVQGYVMVIQMTPAVCMLDTHSSKKRKCLEGYALNISGLYPETSKTDCKTNSSAELSPLQAKVVARVMPDGNTRLQLWRSIGGCVPMNASQYFRTVINYAERLKIPSELTSPETRTIQLTEFRSQFLRLNPTLPSQALRFNCAAIQQNTILTEVKLCYKTNGQYKQCSVTVDTNCPASFTIKGSY</sequence>
<accession>A0A1C4GU61</accession>
<dbReference type="Proteomes" id="UP000243661">
    <property type="component" value="Unassembled WGS sequence"/>
</dbReference>
<name>A0A1C4GU61_9GAMM</name>
<gene>
    <name evidence="1" type="ORF">GA0116959_1049</name>
</gene>